<dbReference type="AlphaFoldDB" id="A0A225DDM6"/>
<sequence>MTTQHTKEEFTYSRGTDGVDETFDIYDPSGKHLVSVHFWDEEERAEATAKMIVHRMNLHERLVEALNYLLEQTVDQDLKHGITLSEGEEDARTKALAVIAEAAGSRILPPDPEGMNDKRSAWAGAAIAAFQETTGTDDEDALSDLLGDLRHWADRNNYDFEAASLRARCHYEAETGGVAKVTE</sequence>
<proteinExistence type="predicted"/>
<name>A0A225DDM6_9BACT</name>
<dbReference type="EMBL" id="NIDE01000017">
    <property type="protein sequence ID" value="OWK35436.1"/>
    <property type="molecule type" value="Genomic_DNA"/>
</dbReference>
<reference evidence="2" key="1">
    <citation type="submission" date="2017-06" db="EMBL/GenBank/DDBJ databases">
        <title>Genome analysis of Fimbriiglobus ruber SP5, the first member of the order Planctomycetales with confirmed chitinolytic capability.</title>
        <authorList>
            <person name="Ravin N.V."/>
            <person name="Rakitin A.L."/>
            <person name="Ivanova A.A."/>
            <person name="Beletsky A.V."/>
            <person name="Kulichevskaya I.S."/>
            <person name="Mardanov A.V."/>
            <person name="Dedysh S.N."/>
        </authorList>
    </citation>
    <scope>NUCLEOTIDE SEQUENCE [LARGE SCALE GENOMIC DNA]</scope>
    <source>
        <strain evidence="2">SP5</strain>
    </source>
</reference>
<evidence type="ECO:0000313" key="1">
    <source>
        <dbReference type="EMBL" id="OWK35436.1"/>
    </source>
</evidence>
<dbReference type="Proteomes" id="UP000214646">
    <property type="component" value="Unassembled WGS sequence"/>
</dbReference>
<dbReference type="OrthoDB" id="292766at2"/>
<dbReference type="RefSeq" id="WP_088258635.1">
    <property type="nucleotide sequence ID" value="NZ_NIDE01000017.1"/>
</dbReference>
<evidence type="ECO:0000313" key="2">
    <source>
        <dbReference type="Proteomes" id="UP000214646"/>
    </source>
</evidence>
<protein>
    <submittedName>
        <fullName evidence="1">Uncharacterized protein</fullName>
    </submittedName>
</protein>
<organism evidence="1 2">
    <name type="scientific">Fimbriiglobus ruber</name>
    <dbReference type="NCBI Taxonomy" id="1908690"/>
    <lineage>
        <taxon>Bacteria</taxon>
        <taxon>Pseudomonadati</taxon>
        <taxon>Planctomycetota</taxon>
        <taxon>Planctomycetia</taxon>
        <taxon>Gemmatales</taxon>
        <taxon>Gemmataceae</taxon>
        <taxon>Fimbriiglobus</taxon>
    </lineage>
</organism>
<accession>A0A225DDM6</accession>
<comment type="caution">
    <text evidence="1">The sequence shown here is derived from an EMBL/GenBank/DDBJ whole genome shotgun (WGS) entry which is preliminary data.</text>
</comment>
<keyword evidence="2" id="KW-1185">Reference proteome</keyword>
<gene>
    <name evidence="1" type="ORF">FRUB_07999</name>
</gene>